<dbReference type="InterPro" id="IPR035437">
    <property type="entry name" value="SNase_OB-fold_sf"/>
</dbReference>
<dbReference type="SMART" id="SM00318">
    <property type="entry name" value="SNc"/>
    <property type="match status" value="1"/>
</dbReference>
<dbReference type="PANTHER" id="PTHR12302:SF3">
    <property type="entry name" value="SERINE_THREONINE-PROTEIN KINASE 31"/>
    <property type="match status" value="1"/>
</dbReference>
<dbReference type="GO" id="GO:0003676">
    <property type="term" value="F:nucleic acid binding"/>
    <property type="evidence" value="ECO:0007669"/>
    <property type="project" value="InterPro"/>
</dbReference>
<keyword evidence="2" id="KW-0255">Endonuclease</keyword>
<gene>
    <name evidence="5" type="ORF">A2392_00275</name>
</gene>
<dbReference type="PROSITE" id="PS01284">
    <property type="entry name" value="TNASE_2"/>
    <property type="match status" value="1"/>
</dbReference>
<dbReference type="InterPro" id="IPR008613">
    <property type="entry name" value="Excalibur_Ca-bd_domain"/>
</dbReference>
<keyword evidence="1" id="KW-0540">Nuclease</keyword>
<dbReference type="GO" id="GO:0004519">
    <property type="term" value="F:endonuclease activity"/>
    <property type="evidence" value="ECO:0007669"/>
    <property type="project" value="UniProtKB-KW"/>
</dbReference>
<evidence type="ECO:0000313" key="6">
    <source>
        <dbReference type="Proteomes" id="UP000177395"/>
    </source>
</evidence>
<feature type="domain" description="TNase-like" evidence="4">
    <location>
        <begin position="60"/>
        <end position="194"/>
    </location>
</feature>
<dbReference type="InterPro" id="IPR016071">
    <property type="entry name" value="Staphylococal_nuclease_OB-fold"/>
</dbReference>
<evidence type="ECO:0000313" key="5">
    <source>
        <dbReference type="EMBL" id="OGG85844.1"/>
    </source>
</evidence>
<dbReference type="PROSITE" id="PS01123">
    <property type="entry name" value="TNASE_1"/>
    <property type="match status" value="1"/>
</dbReference>
<dbReference type="Gene3D" id="2.40.50.90">
    <property type="match status" value="1"/>
</dbReference>
<evidence type="ECO:0000256" key="3">
    <source>
        <dbReference type="ARBA" id="ARBA00022801"/>
    </source>
</evidence>
<name>A0A1F6FJ03_9BACT</name>
<comment type="caution">
    <text evidence="5">The sequence shown here is derived from an EMBL/GenBank/DDBJ whole genome shotgun (WGS) entry which is preliminary data.</text>
</comment>
<dbReference type="EMBL" id="MFMS01000004">
    <property type="protein sequence ID" value="OGG85844.1"/>
    <property type="molecule type" value="Genomic_DNA"/>
</dbReference>
<dbReference type="AlphaFoldDB" id="A0A1F6FJ03"/>
<evidence type="ECO:0000259" key="4">
    <source>
        <dbReference type="PROSITE" id="PS50830"/>
    </source>
</evidence>
<dbReference type="Pfam" id="PF05901">
    <property type="entry name" value="Excalibur"/>
    <property type="match status" value="1"/>
</dbReference>
<proteinExistence type="predicted"/>
<keyword evidence="3" id="KW-0378">Hydrolase</keyword>
<dbReference type="SUPFAM" id="SSF50199">
    <property type="entry name" value="Staphylococcal nuclease"/>
    <property type="match status" value="1"/>
</dbReference>
<dbReference type="STRING" id="1798531.A2392_00275"/>
<protein>
    <recommendedName>
        <fullName evidence="4">TNase-like domain-containing protein</fullName>
    </recommendedName>
</protein>
<dbReference type="Proteomes" id="UP000177395">
    <property type="component" value="Unassembled WGS sequence"/>
</dbReference>
<dbReference type="PROSITE" id="PS50830">
    <property type="entry name" value="TNASE_3"/>
    <property type="match status" value="1"/>
</dbReference>
<dbReference type="Pfam" id="PF00565">
    <property type="entry name" value="SNase"/>
    <property type="match status" value="1"/>
</dbReference>
<dbReference type="PANTHER" id="PTHR12302">
    <property type="entry name" value="EBNA2 BINDING PROTEIN P100"/>
    <property type="match status" value="1"/>
</dbReference>
<dbReference type="GO" id="GO:0016787">
    <property type="term" value="F:hydrolase activity"/>
    <property type="evidence" value="ECO:0007669"/>
    <property type="project" value="UniProtKB-KW"/>
</dbReference>
<sequence>MYRAFLYILIVVAALYAGWSSVIVNDIEVDWNEEASSEEVIVGSSSAAEVSSDKTTPVQLRASYKVLKVIDGDTIVIDIDGTSETVRMIGVDTPETVHPSKAVQCFGVEASDQTKAWLTGQSVKLETDSSQGERDKYGRLLAYVFRADNLFINQKLITEGFAYEYTYNLPYKYQAEFKAAEANARTDKRGLWAEGVCAEGSQAVRTSQIVPTYPSGHMDKDCSDFSTQAEAQAHFEAGGGSPTYDYDRLDGDHDGVVCESLP</sequence>
<evidence type="ECO:0000256" key="2">
    <source>
        <dbReference type="ARBA" id="ARBA00022759"/>
    </source>
</evidence>
<evidence type="ECO:0000256" key="1">
    <source>
        <dbReference type="ARBA" id="ARBA00022722"/>
    </source>
</evidence>
<accession>A0A1F6FJ03</accession>
<organism evidence="5 6">
    <name type="scientific">Candidatus Kaiserbacteria bacterium RIFOXYB1_FULL_46_14</name>
    <dbReference type="NCBI Taxonomy" id="1798531"/>
    <lineage>
        <taxon>Bacteria</taxon>
        <taxon>Candidatus Kaiseribacteriota</taxon>
    </lineage>
</organism>
<dbReference type="InterPro" id="IPR002071">
    <property type="entry name" value="Thermonucl_AS"/>
</dbReference>
<reference evidence="5 6" key="1">
    <citation type="journal article" date="2016" name="Nat. Commun.">
        <title>Thousands of microbial genomes shed light on interconnected biogeochemical processes in an aquifer system.</title>
        <authorList>
            <person name="Anantharaman K."/>
            <person name="Brown C.T."/>
            <person name="Hug L.A."/>
            <person name="Sharon I."/>
            <person name="Castelle C.J."/>
            <person name="Probst A.J."/>
            <person name="Thomas B.C."/>
            <person name="Singh A."/>
            <person name="Wilkins M.J."/>
            <person name="Karaoz U."/>
            <person name="Brodie E.L."/>
            <person name="Williams K.H."/>
            <person name="Hubbard S.S."/>
            <person name="Banfield J.F."/>
        </authorList>
    </citation>
    <scope>NUCLEOTIDE SEQUENCE [LARGE SCALE GENOMIC DNA]</scope>
</reference>